<evidence type="ECO:0000313" key="5">
    <source>
        <dbReference type="Proteomes" id="UP001159363"/>
    </source>
</evidence>
<evidence type="ECO:0000256" key="2">
    <source>
        <dbReference type="ARBA" id="ARBA00022737"/>
    </source>
</evidence>
<keyword evidence="5" id="KW-1185">Reference proteome</keyword>
<dbReference type="InterPro" id="IPR050778">
    <property type="entry name" value="Cueball_EGF_LRP_Nidogen"/>
</dbReference>
<dbReference type="SUPFAM" id="SSF101898">
    <property type="entry name" value="NHL repeat"/>
    <property type="match status" value="1"/>
</dbReference>
<evidence type="ECO:0000313" key="4">
    <source>
        <dbReference type="EMBL" id="KAJ8874701.1"/>
    </source>
</evidence>
<sequence>MAVDWVAHNIYWTDTGSKRIEVARLNGRSRRVLLWSGIDDPRSLALDPREGVMILNVVKSETVDHRAGQMQITNRGNQQINGFLLIITTCEISQIIIIH</sequence>
<dbReference type="Proteomes" id="UP001159363">
    <property type="component" value="Chromosome 9"/>
</dbReference>
<dbReference type="PANTHER" id="PTHR46513">
    <property type="entry name" value="VITELLOGENIN RECEPTOR-LIKE PROTEIN-RELATED-RELATED"/>
    <property type="match status" value="1"/>
</dbReference>
<dbReference type="InterPro" id="IPR011042">
    <property type="entry name" value="6-blade_b-propeller_TolB-like"/>
</dbReference>
<dbReference type="EMBL" id="JARBHB010000010">
    <property type="protein sequence ID" value="KAJ8874701.1"/>
    <property type="molecule type" value="Genomic_DNA"/>
</dbReference>
<evidence type="ECO:0000256" key="3">
    <source>
        <dbReference type="PROSITE-ProRule" id="PRU00461"/>
    </source>
</evidence>
<evidence type="ECO:0000256" key="1">
    <source>
        <dbReference type="ARBA" id="ARBA00022536"/>
    </source>
</evidence>
<organism evidence="4 5">
    <name type="scientific">Dryococelus australis</name>
    <dbReference type="NCBI Taxonomy" id="614101"/>
    <lineage>
        <taxon>Eukaryota</taxon>
        <taxon>Metazoa</taxon>
        <taxon>Ecdysozoa</taxon>
        <taxon>Arthropoda</taxon>
        <taxon>Hexapoda</taxon>
        <taxon>Insecta</taxon>
        <taxon>Pterygota</taxon>
        <taxon>Neoptera</taxon>
        <taxon>Polyneoptera</taxon>
        <taxon>Phasmatodea</taxon>
        <taxon>Verophasmatodea</taxon>
        <taxon>Anareolatae</taxon>
        <taxon>Phasmatidae</taxon>
        <taxon>Eurycanthinae</taxon>
        <taxon>Dryococelus</taxon>
    </lineage>
</organism>
<feature type="repeat" description="LDL-receptor class B" evidence="3">
    <location>
        <begin position="8"/>
        <end position="50"/>
    </location>
</feature>
<dbReference type="Pfam" id="PF00058">
    <property type="entry name" value="Ldl_recept_b"/>
    <property type="match status" value="1"/>
</dbReference>
<proteinExistence type="predicted"/>
<name>A0ABQ9GRS3_9NEOP</name>
<dbReference type="Gene3D" id="2.120.10.30">
    <property type="entry name" value="TolB, C-terminal domain"/>
    <property type="match status" value="1"/>
</dbReference>
<dbReference type="PANTHER" id="PTHR46513:SF41">
    <property type="entry name" value="LOW-DENSITY LIPOPROTEIN RECEPTOR-RELATED PROTEIN"/>
    <property type="match status" value="1"/>
</dbReference>
<comment type="caution">
    <text evidence="4">The sequence shown here is derived from an EMBL/GenBank/DDBJ whole genome shotgun (WGS) entry which is preliminary data.</text>
</comment>
<keyword evidence="1" id="KW-0245">EGF-like domain</keyword>
<dbReference type="PROSITE" id="PS51120">
    <property type="entry name" value="LDLRB"/>
    <property type="match status" value="1"/>
</dbReference>
<gene>
    <name evidence="4" type="ORF">PR048_025567</name>
</gene>
<dbReference type="SMART" id="SM00135">
    <property type="entry name" value="LY"/>
    <property type="match status" value="1"/>
</dbReference>
<dbReference type="InterPro" id="IPR000033">
    <property type="entry name" value="LDLR_classB_rpt"/>
</dbReference>
<reference evidence="4 5" key="1">
    <citation type="submission" date="2023-02" db="EMBL/GenBank/DDBJ databases">
        <title>LHISI_Scaffold_Assembly.</title>
        <authorList>
            <person name="Stuart O.P."/>
            <person name="Cleave R."/>
            <person name="Magrath M.J.L."/>
            <person name="Mikheyev A.S."/>
        </authorList>
    </citation>
    <scope>NUCLEOTIDE SEQUENCE [LARGE SCALE GENOMIC DNA]</scope>
    <source>
        <strain evidence="4">Daus_M_001</strain>
        <tissue evidence="4">Leg muscle</tissue>
    </source>
</reference>
<keyword evidence="2" id="KW-0677">Repeat</keyword>
<accession>A0ABQ9GRS3</accession>
<protein>
    <submittedName>
        <fullName evidence="4">Uncharacterized protein</fullName>
    </submittedName>
</protein>